<dbReference type="Proteomes" id="UP000011602">
    <property type="component" value="Unassembled WGS sequence"/>
</dbReference>
<dbReference type="InterPro" id="IPR029060">
    <property type="entry name" value="PIN-like_dom_sf"/>
</dbReference>
<sequence>MEVVHYLHTQHPESETLSTRFLGLDGVSVADLTRTDVEEASALLRDYPHVGIGGRDATVLAAMQRYDVSQLWTHDSGLKRMADELEWLDVTDPVEEPGQ</sequence>
<gene>
    <name evidence="2" type="ORF">C493_12774</name>
</gene>
<dbReference type="InterPro" id="IPR002716">
    <property type="entry name" value="PIN_dom"/>
</dbReference>
<dbReference type="Gene3D" id="3.40.50.1010">
    <property type="entry name" value="5'-nuclease"/>
    <property type="match status" value="1"/>
</dbReference>
<feature type="domain" description="PIN" evidence="1">
    <location>
        <begin position="8"/>
        <end position="83"/>
    </location>
</feature>
<comment type="caution">
    <text evidence="2">The sequence shown here is derived from an EMBL/GenBank/DDBJ whole genome shotgun (WGS) entry which is preliminary data.</text>
</comment>
<evidence type="ECO:0000259" key="1">
    <source>
        <dbReference type="Pfam" id="PF01850"/>
    </source>
</evidence>
<dbReference type="Pfam" id="PF01850">
    <property type="entry name" value="PIN"/>
    <property type="match status" value="1"/>
</dbReference>
<keyword evidence="3" id="KW-1185">Reference proteome</keyword>
<name>L9WXS9_9EURY</name>
<proteinExistence type="predicted"/>
<dbReference type="OrthoDB" id="201120at2157"/>
<accession>L9WXS9</accession>
<protein>
    <recommendedName>
        <fullName evidence="1">PIN domain-containing protein</fullName>
    </recommendedName>
</protein>
<dbReference type="SUPFAM" id="SSF88723">
    <property type="entry name" value="PIN domain-like"/>
    <property type="match status" value="1"/>
</dbReference>
<evidence type="ECO:0000313" key="3">
    <source>
        <dbReference type="Proteomes" id="UP000011602"/>
    </source>
</evidence>
<dbReference type="EMBL" id="AOHZ01000059">
    <property type="protein sequence ID" value="ELY54280.1"/>
    <property type="molecule type" value="Genomic_DNA"/>
</dbReference>
<organism evidence="2 3">
    <name type="scientific">Natronolimnohabitans innermongolicus JCM 12255</name>
    <dbReference type="NCBI Taxonomy" id="1227499"/>
    <lineage>
        <taxon>Archaea</taxon>
        <taxon>Methanobacteriati</taxon>
        <taxon>Methanobacteriota</taxon>
        <taxon>Stenosarchaea group</taxon>
        <taxon>Halobacteria</taxon>
        <taxon>Halobacteriales</taxon>
        <taxon>Natrialbaceae</taxon>
        <taxon>Natronolimnohabitans</taxon>
    </lineage>
</organism>
<evidence type="ECO:0000313" key="2">
    <source>
        <dbReference type="EMBL" id="ELY54280.1"/>
    </source>
</evidence>
<dbReference type="eggNOG" id="ENOG502N5WN">
    <property type="taxonomic scope" value="Archaea"/>
</dbReference>
<reference evidence="2 3" key="1">
    <citation type="journal article" date="2014" name="PLoS Genet.">
        <title>Phylogenetically driven sequencing of extremely halophilic archaea reveals strategies for static and dynamic osmo-response.</title>
        <authorList>
            <person name="Becker E.A."/>
            <person name="Seitzer P.M."/>
            <person name="Tritt A."/>
            <person name="Larsen D."/>
            <person name="Krusor M."/>
            <person name="Yao A.I."/>
            <person name="Wu D."/>
            <person name="Madern D."/>
            <person name="Eisen J.A."/>
            <person name="Darling A.E."/>
            <person name="Facciotti M.T."/>
        </authorList>
    </citation>
    <scope>NUCLEOTIDE SEQUENCE [LARGE SCALE GENOMIC DNA]</scope>
    <source>
        <strain evidence="2 3">JCM 12255</strain>
    </source>
</reference>
<dbReference type="STRING" id="1227499.C493_12774"/>
<dbReference type="AlphaFoldDB" id="L9WXS9"/>